<dbReference type="HOGENOM" id="CLU_469878_0_0_3"/>
<dbReference type="AlphaFoldDB" id="E0UDR5"/>
<protein>
    <submittedName>
        <fullName evidence="1">Uncharacterized protein</fullName>
    </submittedName>
</protein>
<dbReference type="KEGG" id="cyj:Cyan7822_4592"/>
<dbReference type="EMBL" id="CP002198">
    <property type="protein sequence ID" value="ADN16500.1"/>
    <property type="molecule type" value="Genomic_DNA"/>
</dbReference>
<evidence type="ECO:0000313" key="2">
    <source>
        <dbReference type="Proteomes" id="UP000008206"/>
    </source>
</evidence>
<sequence length="502" mass="56878">MKRFVRKKRSQLLSHASISTPLTGSRRVSKEVTSLQPKIQLAKHLSHNLANISIVNHSSPSVQRQENQEQFDLTYGTSLSDPKHQGKELTTPKTVKINYDQDSEAKKSFISVKETRSLDQNFGLIRGKTPKFESPEGQVQGIIESPSEVVVLEIQSQTLQTTFQGQTQQKQRSFAHVITYEGKEFWVDKKHITLLSSRIIENDLVVGNRLDNLKKDPQKYGQVLAALEKAYGLKVKNLLANKSFTGNQLELIHKAQEFLLNFEKPQEPKLEISKEARENGETKLNEDLIKRLDLFYKFLFQERLITGAPIGGYGARSSKIAHYNAMRWTLAPKSGALDSAASRLKFARQLIEINGRDDDGNQWANSSQVQRLKMALQQVDAKAQEQEISSVITEIRNSIRLATAICAEGYAKNDSRRKPNIRPGGISNHCGGEAYDVTFPFVFNYFDPIIDALALIFGLHRPVKDYAKSPEYWHYERSGIILDERSDPEELIEKPGNQQEID</sequence>
<organism evidence="1 2">
    <name type="scientific">Gloeothece verrucosa (strain PCC 7822)</name>
    <name type="common">Cyanothece sp. (strain PCC 7822)</name>
    <dbReference type="NCBI Taxonomy" id="497965"/>
    <lineage>
        <taxon>Bacteria</taxon>
        <taxon>Bacillati</taxon>
        <taxon>Cyanobacteriota</taxon>
        <taxon>Cyanophyceae</taxon>
        <taxon>Oscillatoriophycideae</taxon>
        <taxon>Chroococcales</taxon>
        <taxon>Aphanothecaceae</taxon>
        <taxon>Gloeothece</taxon>
        <taxon>Gloeothece verrucosa</taxon>
    </lineage>
</organism>
<accession>E0UDR5</accession>
<dbReference type="eggNOG" id="ENOG5032HCS">
    <property type="taxonomic scope" value="Bacteria"/>
</dbReference>
<evidence type="ECO:0000313" key="1">
    <source>
        <dbReference type="EMBL" id="ADN16500.1"/>
    </source>
</evidence>
<dbReference type="RefSeq" id="WP_013324542.1">
    <property type="nucleotide sequence ID" value="NC_014501.1"/>
</dbReference>
<name>E0UDR5_GLOV7</name>
<gene>
    <name evidence="1" type="ordered locus">Cyan7822_4592</name>
</gene>
<reference evidence="2" key="1">
    <citation type="journal article" date="2011" name="MBio">
        <title>Novel metabolic attributes of the genus Cyanothece, comprising a group of unicellular nitrogen-fixing Cyanobacteria.</title>
        <authorList>
            <person name="Bandyopadhyay A."/>
            <person name="Elvitigala T."/>
            <person name="Welsh E."/>
            <person name="Stockel J."/>
            <person name="Liberton M."/>
            <person name="Min H."/>
            <person name="Sherman L.A."/>
            <person name="Pakrasi H.B."/>
        </authorList>
    </citation>
    <scope>NUCLEOTIDE SEQUENCE [LARGE SCALE GENOMIC DNA]</scope>
    <source>
        <strain evidence="2">PCC 7822</strain>
    </source>
</reference>
<dbReference type="Proteomes" id="UP000008206">
    <property type="component" value="Chromosome"/>
</dbReference>
<proteinExistence type="predicted"/>
<keyword evidence="2" id="KW-1185">Reference proteome</keyword>